<accession>A0ABV0EV64</accession>
<evidence type="ECO:0008006" key="3">
    <source>
        <dbReference type="Google" id="ProtNLM"/>
    </source>
</evidence>
<reference evidence="1 2" key="1">
    <citation type="submission" date="2021-03" db="EMBL/GenBank/DDBJ databases">
        <authorList>
            <person name="Gilmore M.S."/>
            <person name="Schwartzman J."/>
            <person name="Van Tyne D."/>
            <person name="Martin M."/>
            <person name="Earl A.M."/>
            <person name="Manson A.L."/>
            <person name="Straub T."/>
            <person name="Salamzade R."/>
            <person name="Saavedra J."/>
            <person name="Lebreton F."/>
            <person name="Prichula J."/>
            <person name="Schaufler K."/>
            <person name="Gaca A."/>
            <person name="Sgardioli B."/>
            <person name="Wagenaar J."/>
            <person name="Strong T."/>
        </authorList>
    </citation>
    <scope>NUCLEOTIDE SEQUENCE [LARGE SCALE GENOMIC DNA]</scope>
    <source>
        <strain evidence="1 2">665A</strain>
    </source>
</reference>
<reference evidence="1 2" key="2">
    <citation type="submission" date="2024-02" db="EMBL/GenBank/DDBJ databases">
        <title>The Genome Sequence of Enterococcus sp. DIV0159.</title>
        <authorList>
            <person name="Earl A."/>
            <person name="Manson A."/>
            <person name="Gilmore M."/>
            <person name="Sanders J."/>
            <person name="Shea T."/>
            <person name="Howe W."/>
            <person name="Livny J."/>
            <person name="Cuomo C."/>
            <person name="Neafsey D."/>
            <person name="Birren B."/>
        </authorList>
    </citation>
    <scope>NUCLEOTIDE SEQUENCE [LARGE SCALE GENOMIC DNA]</scope>
    <source>
        <strain evidence="1 2">665A</strain>
    </source>
</reference>
<comment type="caution">
    <text evidence="1">The sequence shown here is derived from an EMBL/GenBank/DDBJ whole genome shotgun (WGS) entry which is preliminary data.</text>
</comment>
<name>A0ABV0EV64_9ENTE</name>
<protein>
    <recommendedName>
        <fullName evidence="3">Transcriptional regulator</fullName>
    </recommendedName>
</protein>
<sequence length="141" mass="16768">MAELSKAKLANLEEDFRSYKRLPSKMAEALIADEWQPNDVNIWMKNSMPHPEEELGALFLKERNRSYRYYAALYEDITKVYNQLSEDLKELVDIYLWGEFNYLSWPEIAKATYFSTAGIYKKRYRILEKLAIERGILVRVE</sequence>
<dbReference type="EMBL" id="JAFREL020000003">
    <property type="protein sequence ID" value="MEO1771444.1"/>
    <property type="molecule type" value="Genomic_DNA"/>
</dbReference>
<evidence type="ECO:0000313" key="2">
    <source>
        <dbReference type="Proteomes" id="UP000664357"/>
    </source>
</evidence>
<dbReference type="RefSeq" id="WP_207702737.1">
    <property type="nucleotide sequence ID" value="NZ_JAFREL020000003.1"/>
</dbReference>
<proteinExistence type="predicted"/>
<organism evidence="1 2">
    <name type="scientific">Candidatus Enterococcus ferrettii</name>
    <dbReference type="NCBI Taxonomy" id="2815324"/>
    <lineage>
        <taxon>Bacteria</taxon>
        <taxon>Bacillati</taxon>
        <taxon>Bacillota</taxon>
        <taxon>Bacilli</taxon>
        <taxon>Lactobacillales</taxon>
        <taxon>Enterococcaceae</taxon>
        <taxon>Enterococcus</taxon>
    </lineage>
</organism>
<gene>
    <name evidence="1" type="ORF">JZO67_003424</name>
</gene>
<dbReference type="Proteomes" id="UP000664357">
    <property type="component" value="Unassembled WGS sequence"/>
</dbReference>
<evidence type="ECO:0000313" key="1">
    <source>
        <dbReference type="EMBL" id="MEO1771444.1"/>
    </source>
</evidence>
<keyword evidence="2" id="KW-1185">Reference proteome</keyword>